<dbReference type="EMBL" id="JAMFMA010000001">
    <property type="protein sequence ID" value="MCL6272568.1"/>
    <property type="molecule type" value="Genomic_DNA"/>
</dbReference>
<dbReference type="InterPro" id="IPR008969">
    <property type="entry name" value="CarboxyPept-like_regulatory"/>
</dbReference>
<sequence>MRIVSFMLVLGLIPCFGFGQNQIRGKIVDELGFPIYRASIQLHATDSVVYTDFDGSFSLSSEKDFHWKINIQSQGYQTETFFVLEGGSTGAIVLEYDMDMKAILEENGSDHE</sequence>
<dbReference type="Proteomes" id="UP001203607">
    <property type="component" value="Unassembled WGS sequence"/>
</dbReference>
<protein>
    <submittedName>
        <fullName evidence="1">Carboxypeptidase-like regulatory domain-containing protein</fullName>
    </submittedName>
</protein>
<evidence type="ECO:0000313" key="2">
    <source>
        <dbReference type="Proteomes" id="UP001203607"/>
    </source>
</evidence>
<evidence type="ECO:0000313" key="1">
    <source>
        <dbReference type="EMBL" id="MCL6272568.1"/>
    </source>
</evidence>
<organism evidence="1 2">
    <name type="scientific">Flagellimonas spongiicola</name>
    <dbReference type="NCBI Taxonomy" id="2942208"/>
    <lineage>
        <taxon>Bacteria</taxon>
        <taxon>Pseudomonadati</taxon>
        <taxon>Bacteroidota</taxon>
        <taxon>Flavobacteriia</taxon>
        <taxon>Flavobacteriales</taxon>
        <taxon>Flavobacteriaceae</taxon>
        <taxon>Flagellimonas</taxon>
    </lineage>
</organism>
<dbReference type="Pfam" id="PF13715">
    <property type="entry name" value="CarbopepD_reg_2"/>
    <property type="match status" value="1"/>
</dbReference>
<proteinExistence type="predicted"/>
<dbReference type="RefSeq" id="WP_249655755.1">
    <property type="nucleotide sequence ID" value="NZ_JAMFMA010000001.1"/>
</dbReference>
<accession>A0ABT0PMH6</accession>
<dbReference type="Gene3D" id="2.60.40.1120">
    <property type="entry name" value="Carboxypeptidase-like, regulatory domain"/>
    <property type="match status" value="1"/>
</dbReference>
<keyword evidence="2" id="KW-1185">Reference proteome</keyword>
<gene>
    <name evidence="1" type="ORF">M3P19_01030</name>
</gene>
<dbReference type="SUPFAM" id="SSF49464">
    <property type="entry name" value="Carboxypeptidase regulatory domain-like"/>
    <property type="match status" value="1"/>
</dbReference>
<reference evidence="1 2" key="1">
    <citation type="submission" date="2022-05" db="EMBL/GenBank/DDBJ databases">
        <authorList>
            <person name="Park J.-S."/>
        </authorList>
    </citation>
    <scope>NUCLEOTIDE SEQUENCE [LARGE SCALE GENOMIC DNA]</scope>
    <source>
        <strain evidence="1 2">2012CJ35-5</strain>
    </source>
</reference>
<name>A0ABT0PMH6_9FLAO</name>
<comment type="caution">
    <text evidence="1">The sequence shown here is derived from an EMBL/GenBank/DDBJ whole genome shotgun (WGS) entry which is preliminary data.</text>
</comment>